<organism evidence="2 3">
    <name type="scientific">Clonostachys rhizophaga</name>
    <dbReference type="NCBI Taxonomy" id="160324"/>
    <lineage>
        <taxon>Eukaryota</taxon>
        <taxon>Fungi</taxon>
        <taxon>Dikarya</taxon>
        <taxon>Ascomycota</taxon>
        <taxon>Pezizomycotina</taxon>
        <taxon>Sordariomycetes</taxon>
        <taxon>Hypocreomycetidae</taxon>
        <taxon>Hypocreales</taxon>
        <taxon>Bionectriaceae</taxon>
        <taxon>Clonostachys</taxon>
    </lineage>
</organism>
<dbReference type="EMBL" id="CABFNQ020000741">
    <property type="protein sequence ID" value="CAH0031399.1"/>
    <property type="molecule type" value="Genomic_DNA"/>
</dbReference>
<dbReference type="Proteomes" id="UP000696573">
    <property type="component" value="Unassembled WGS sequence"/>
</dbReference>
<protein>
    <submittedName>
        <fullName evidence="2">Uncharacterized protein</fullName>
    </submittedName>
</protein>
<evidence type="ECO:0000313" key="3">
    <source>
        <dbReference type="Proteomes" id="UP000696573"/>
    </source>
</evidence>
<evidence type="ECO:0000313" key="2">
    <source>
        <dbReference type="EMBL" id="CAH0031399.1"/>
    </source>
</evidence>
<reference evidence="2" key="1">
    <citation type="submission" date="2021-10" db="EMBL/GenBank/DDBJ databases">
        <authorList>
            <person name="Piombo E."/>
        </authorList>
    </citation>
    <scope>NUCLEOTIDE SEQUENCE</scope>
</reference>
<feature type="region of interest" description="Disordered" evidence="1">
    <location>
        <begin position="185"/>
        <end position="213"/>
    </location>
</feature>
<evidence type="ECO:0000256" key="1">
    <source>
        <dbReference type="SAM" id="MobiDB-lite"/>
    </source>
</evidence>
<feature type="compositionally biased region" description="Low complexity" evidence="1">
    <location>
        <begin position="12"/>
        <end position="21"/>
    </location>
</feature>
<name>A0A9N9VUK4_9HYPO</name>
<gene>
    <name evidence="2" type="ORF">CRHIZ90672A_00009866</name>
</gene>
<feature type="compositionally biased region" description="Basic and acidic residues" evidence="1">
    <location>
        <begin position="194"/>
        <end position="204"/>
    </location>
</feature>
<accession>A0A9N9VUK4</accession>
<keyword evidence="3" id="KW-1185">Reference proteome</keyword>
<feature type="region of interest" description="Disordered" evidence="1">
    <location>
        <begin position="1"/>
        <end position="21"/>
    </location>
</feature>
<comment type="caution">
    <text evidence="2">The sequence shown here is derived from an EMBL/GenBank/DDBJ whole genome shotgun (WGS) entry which is preliminary data.</text>
</comment>
<dbReference type="AlphaFoldDB" id="A0A9N9VUK4"/>
<sequence>MMATQPSQADPEATQEAAQTGQGANTTILNFVYRRKGHLAARNAQPGSVQVETRVFELEKDFTHLLDVAGCPPDVNLRAVTRHLPDFNRYVWTILKDTSVSMWHMYFTSTQAVGLFRTLGSKIVLSYNDHAAELEFWDAGTDLLYSAVLETIAKPVRAPRQQRQTIKPDIESVYRPLSDVYLDHKPKTSRPSTKKIDKVKEKTRGQPSMTPTITETEEAIPDEDDIEVEKVPVNERTLGVFRTLFFDPSTRTTLGEIS</sequence>
<proteinExistence type="predicted"/>